<feature type="transmembrane region" description="Helical" evidence="7">
    <location>
        <begin position="81"/>
        <end position="99"/>
    </location>
</feature>
<feature type="transmembrane region" description="Helical" evidence="7">
    <location>
        <begin position="370"/>
        <end position="390"/>
    </location>
</feature>
<dbReference type="InterPro" id="IPR050171">
    <property type="entry name" value="MFS_Transporters"/>
</dbReference>
<keyword evidence="4 7" id="KW-0812">Transmembrane</keyword>
<keyword evidence="2" id="KW-0813">Transport</keyword>
<feature type="transmembrane region" description="Helical" evidence="7">
    <location>
        <begin position="105"/>
        <end position="126"/>
    </location>
</feature>
<evidence type="ECO:0000256" key="3">
    <source>
        <dbReference type="ARBA" id="ARBA00022475"/>
    </source>
</evidence>
<dbReference type="PROSITE" id="PS50850">
    <property type="entry name" value="MFS"/>
    <property type="match status" value="1"/>
</dbReference>
<feature type="transmembrane region" description="Helical" evidence="7">
    <location>
        <begin position="279"/>
        <end position="298"/>
    </location>
</feature>
<keyword evidence="6 7" id="KW-0472">Membrane</keyword>
<feature type="transmembrane region" description="Helical" evidence="7">
    <location>
        <begin position="252"/>
        <end position="272"/>
    </location>
</feature>
<evidence type="ECO:0000256" key="4">
    <source>
        <dbReference type="ARBA" id="ARBA00022692"/>
    </source>
</evidence>
<dbReference type="InterPro" id="IPR011701">
    <property type="entry name" value="MFS"/>
</dbReference>
<comment type="caution">
    <text evidence="9">The sequence shown here is derived from an EMBL/GenBank/DDBJ whole genome shotgun (WGS) entry which is preliminary data.</text>
</comment>
<dbReference type="Gene3D" id="3.30.70.100">
    <property type="match status" value="1"/>
</dbReference>
<accession>A0ABQ2CSM3</accession>
<keyword evidence="5 7" id="KW-1133">Transmembrane helix</keyword>
<evidence type="ECO:0000256" key="7">
    <source>
        <dbReference type="SAM" id="Phobius"/>
    </source>
</evidence>
<evidence type="ECO:0000256" key="5">
    <source>
        <dbReference type="ARBA" id="ARBA00022989"/>
    </source>
</evidence>
<feature type="transmembrane region" description="Helical" evidence="7">
    <location>
        <begin position="304"/>
        <end position="321"/>
    </location>
</feature>
<dbReference type="PANTHER" id="PTHR23517:SF2">
    <property type="entry name" value="MULTIDRUG RESISTANCE PROTEIN MDTH"/>
    <property type="match status" value="1"/>
</dbReference>
<evidence type="ECO:0000256" key="2">
    <source>
        <dbReference type="ARBA" id="ARBA00022448"/>
    </source>
</evidence>
<proteinExistence type="predicted"/>
<gene>
    <name evidence="9" type="ORF">GCM10009083_27710</name>
</gene>
<feature type="transmembrane region" description="Helical" evidence="7">
    <location>
        <begin position="15"/>
        <end position="37"/>
    </location>
</feature>
<dbReference type="SUPFAM" id="SSF103473">
    <property type="entry name" value="MFS general substrate transporter"/>
    <property type="match status" value="1"/>
</dbReference>
<dbReference type="InterPro" id="IPR054152">
    <property type="entry name" value="YajR_YAM"/>
</dbReference>
<evidence type="ECO:0000313" key="9">
    <source>
        <dbReference type="EMBL" id="GGJ09153.1"/>
    </source>
</evidence>
<name>A0ABQ2CSM3_9GAMM</name>
<dbReference type="InterPro" id="IPR020846">
    <property type="entry name" value="MFS_dom"/>
</dbReference>
<organism evidence="9 10">
    <name type="scientific">Halopseudomonas pertucinogena</name>
    <dbReference type="NCBI Taxonomy" id="86175"/>
    <lineage>
        <taxon>Bacteria</taxon>
        <taxon>Pseudomonadati</taxon>
        <taxon>Pseudomonadota</taxon>
        <taxon>Gammaproteobacteria</taxon>
        <taxon>Pseudomonadales</taxon>
        <taxon>Pseudomonadaceae</taxon>
        <taxon>Halopseudomonas</taxon>
    </lineage>
</organism>
<evidence type="ECO:0000313" key="10">
    <source>
        <dbReference type="Proteomes" id="UP000633263"/>
    </source>
</evidence>
<dbReference type="CDD" id="cd17472">
    <property type="entry name" value="MFS_YajR_like"/>
    <property type="match status" value="1"/>
</dbReference>
<dbReference type="Proteomes" id="UP000633263">
    <property type="component" value="Unassembled WGS sequence"/>
</dbReference>
<dbReference type="Gene3D" id="1.20.1250.20">
    <property type="entry name" value="MFS general substrate transporter like domains"/>
    <property type="match status" value="1"/>
</dbReference>
<feature type="transmembrane region" description="Helical" evidence="7">
    <location>
        <begin position="138"/>
        <end position="162"/>
    </location>
</feature>
<evidence type="ECO:0000256" key="1">
    <source>
        <dbReference type="ARBA" id="ARBA00004651"/>
    </source>
</evidence>
<dbReference type="RefSeq" id="WP_188637256.1">
    <property type="nucleotide sequence ID" value="NZ_BMNN01000009.1"/>
</dbReference>
<evidence type="ECO:0000259" key="8">
    <source>
        <dbReference type="PROSITE" id="PS50850"/>
    </source>
</evidence>
<keyword evidence="3" id="KW-1003">Cell membrane</keyword>
<feature type="domain" description="Major facilitator superfamily (MFS) profile" evidence="8">
    <location>
        <begin position="14"/>
        <end position="394"/>
    </location>
</feature>
<comment type="subcellular location">
    <subcellularLocation>
        <location evidence="1">Cell membrane</location>
        <topology evidence="1">Multi-pass membrane protein</topology>
    </subcellularLocation>
</comment>
<dbReference type="EMBL" id="BMNN01000009">
    <property type="protein sequence ID" value="GGJ09153.1"/>
    <property type="molecule type" value="Genomic_DNA"/>
</dbReference>
<dbReference type="InterPro" id="IPR036259">
    <property type="entry name" value="MFS_trans_sf"/>
</dbReference>
<feature type="transmembrane region" description="Helical" evidence="7">
    <location>
        <begin position="49"/>
        <end position="69"/>
    </location>
</feature>
<reference evidence="10" key="1">
    <citation type="journal article" date="2019" name="Int. J. Syst. Evol. Microbiol.">
        <title>The Global Catalogue of Microorganisms (GCM) 10K type strain sequencing project: providing services to taxonomists for standard genome sequencing and annotation.</title>
        <authorList>
            <consortium name="The Broad Institute Genomics Platform"/>
            <consortium name="The Broad Institute Genome Sequencing Center for Infectious Disease"/>
            <person name="Wu L."/>
            <person name="Ma J."/>
        </authorList>
    </citation>
    <scope>NUCLEOTIDE SEQUENCE [LARGE SCALE GENOMIC DNA]</scope>
    <source>
        <strain evidence="10">JCM 11590</strain>
    </source>
</reference>
<feature type="transmembrane region" description="Helical" evidence="7">
    <location>
        <begin position="342"/>
        <end position="364"/>
    </location>
</feature>
<sequence>MYQADVMSSDERRAAASLASVFAFRMLGLFMVLPVLATYGAELDGATPLLIGMAIGAYGLTQAFLQIPFGMLSDRIGRKPVIIGGLLIFALGGLVAGQAESIHGVLAGRILQGAGAIAAAIMALVADLTRDQHRTKAMAMIGMSIGLSFAIAMVAGPLIAGFAGLAGVFYTTSVLALVGIALVGLVVPTPRQVQHHRDAGVVRGAFLPALANRDLLRLNYGIAVLHALLMACFVALPLALQEQAGLPREEHWWVYLTALLLSFVAMVPLIIYAERQRRIKRVVLGAILLLALTQPVMWLTMTSLSGLVAAIILFFTAFNVLEATMPSMLSKIAPAGSKGTAMGIYSTSQFAGAALGGILGGAVYGSFGLGGVFICCALLAISWLAIGATMGEPPYVTSYRLAVDPILVRDEALLRRVLDVPGVAEAIIVAEEAAAYIKVDTQLLDREQLDRVIAPGTNTAHTGGE</sequence>
<protein>
    <submittedName>
        <fullName evidence="9">MFS transporter</fullName>
    </submittedName>
</protein>
<evidence type="ECO:0000256" key="6">
    <source>
        <dbReference type="ARBA" id="ARBA00023136"/>
    </source>
</evidence>
<feature type="transmembrane region" description="Helical" evidence="7">
    <location>
        <begin position="220"/>
        <end position="240"/>
    </location>
</feature>
<keyword evidence="10" id="KW-1185">Reference proteome</keyword>
<dbReference type="Pfam" id="PF07690">
    <property type="entry name" value="MFS_1"/>
    <property type="match status" value="1"/>
</dbReference>
<dbReference type="PANTHER" id="PTHR23517">
    <property type="entry name" value="RESISTANCE PROTEIN MDTM, PUTATIVE-RELATED-RELATED"/>
    <property type="match status" value="1"/>
</dbReference>
<dbReference type="Pfam" id="PF21987">
    <property type="entry name" value="YajR_YAM"/>
    <property type="match status" value="1"/>
</dbReference>
<feature type="transmembrane region" description="Helical" evidence="7">
    <location>
        <begin position="168"/>
        <end position="187"/>
    </location>
</feature>